<dbReference type="Pfam" id="PF00356">
    <property type="entry name" value="LacI"/>
    <property type="match status" value="1"/>
</dbReference>
<evidence type="ECO:0000256" key="2">
    <source>
        <dbReference type="ARBA" id="ARBA00023125"/>
    </source>
</evidence>
<dbReference type="InterPro" id="IPR000843">
    <property type="entry name" value="HTH_LacI"/>
</dbReference>
<dbReference type="SUPFAM" id="SSF53822">
    <property type="entry name" value="Periplasmic binding protein-like I"/>
    <property type="match status" value="1"/>
</dbReference>
<proteinExistence type="predicted"/>
<keyword evidence="2 7" id="KW-0238">DNA-binding</keyword>
<feature type="domain" description="HTH lacI-type" evidence="4">
    <location>
        <begin position="3"/>
        <end position="57"/>
    </location>
</feature>
<dbReference type="Pfam" id="PF13407">
    <property type="entry name" value="Peripla_BP_4"/>
    <property type="match status" value="1"/>
</dbReference>
<evidence type="ECO:0000313" key="9">
    <source>
        <dbReference type="Proteomes" id="UP000474104"/>
    </source>
</evidence>
<dbReference type="RefSeq" id="WP_004071343.1">
    <property type="nucleotide sequence ID" value="NZ_RHJS01000002.1"/>
</dbReference>
<dbReference type="InterPro" id="IPR001387">
    <property type="entry name" value="Cro/C1-type_HTH"/>
</dbReference>
<gene>
    <name evidence="7" type="ORF">EBB54_22470</name>
    <name evidence="6" type="ORF">FMM80_25755</name>
</gene>
<dbReference type="GO" id="GO:0000976">
    <property type="term" value="F:transcription cis-regulatory region binding"/>
    <property type="evidence" value="ECO:0007669"/>
    <property type="project" value="TreeGrafter"/>
</dbReference>
<dbReference type="Proteomes" id="UP000274920">
    <property type="component" value="Unassembled WGS sequence"/>
</dbReference>
<dbReference type="Proteomes" id="UP000474104">
    <property type="component" value="Unassembled WGS sequence"/>
</dbReference>
<dbReference type="Gene3D" id="3.40.50.2300">
    <property type="match status" value="2"/>
</dbReference>
<protein>
    <submittedName>
        <fullName evidence="7">LacI family DNA-binding transcriptional regulator</fullName>
    </submittedName>
    <submittedName>
        <fullName evidence="6">Substrate-binding domain-containing protein</fullName>
    </submittedName>
</protein>
<feature type="domain" description="HTH cro/C1-type" evidence="5">
    <location>
        <begin position="4"/>
        <end position="47"/>
    </location>
</feature>
<evidence type="ECO:0000259" key="4">
    <source>
        <dbReference type="PROSITE" id="PS50932"/>
    </source>
</evidence>
<dbReference type="InterPro" id="IPR028082">
    <property type="entry name" value="Peripla_BP_I"/>
</dbReference>
<sequence length="339" mass="37832">MAVTIQQIAERAGVSRGTVDRALNNRGRISPEVAENIRKIANEMGYIPKERKKRARGKIRIGVVTQLAKSSFMLEINRGIRQAKEELEERGIELLIKEGLSVDEEEQLRMIDELAEEGIQGLALMPVDSPRIRNRVDQLAEAEQLPIVTFNSDLAGAKRVCFVGMDNRKSGRTAAGLMGMLTGGTGRILVVTGFFSNNVNSNRVDGFLEEVKKSYPGLELAGVQGSFDDTDEMERIIINTMRNVPGINGLFVVSGGQAGIRNAFEKLKPECRPSTIIYDLTPKNKRLLESDVADFLIDQNGYVQGYEPPLILADILQKNRMPEQEYRYTDIDIKTKYNL</sequence>
<dbReference type="HOGENOM" id="CLU_037628_0_1_9"/>
<dbReference type="PANTHER" id="PTHR30146">
    <property type="entry name" value="LACI-RELATED TRANSCRIPTIONAL REPRESSOR"/>
    <property type="match status" value="1"/>
</dbReference>
<dbReference type="OrthoDB" id="569491at2"/>
<dbReference type="CDD" id="cd06307">
    <property type="entry name" value="PBP1_sugar_binding"/>
    <property type="match status" value="1"/>
</dbReference>
<evidence type="ECO:0000313" key="8">
    <source>
        <dbReference type="Proteomes" id="UP000274920"/>
    </source>
</evidence>
<evidence type="ECO:0000256" key="3">
    <source>
        <dbReference type="ARBA" id="ARBA00023163"/>
    </source>
</evidence>
<dbReference type="CDD" id="cd01392">
    <property type="entry name" value="HTH_LacI"/>
    <property type="match status" value="1"/>
</dbReference>
<evidence type="ECO:0000313" key="7">
    <source>
        <dbReference type="EMBL" id="RRK33818.1"/>
    </source>
</evidence>
<keyword evidence="1" id="KW-0805">Transcription regulation</keyword>
<reference evidence="7" key="1">
    <citation type="submission" date="2018-10" db="EMBL/GenBank/DDBJ databases">
        <title>Schaedlerella arabinophila gen. nov. sp. nov., isolated from the mouse intestinal tract and comparative analysis with the genome of the closely related altered Schaedler flora strain ASF502.</title>
        <authorList>
            <person name="Miyake S."/>
            <person name="Soh M."/>
            <person name="Seedorf H."/>
        </authorList>
    </citation>
    <scope>NUCLEOTIDE SEQUENCE [LARGE SCALE GENOMIC DNA]</scope>
    <source>
        <strain evidence="7">DSM 106076</strain>
    </source>
</reference>
<dbReference type="PROSITE" id="PS50943">
    <property type="entry name" value="HTH_CROC1"/>
    <property type="match status" value="1"/>
</dbReference>
<organism evidence="7 8">
    <name type="scientific">Schaedlerella arabinosiphila</name>
    <dbReference type="NCBI Taxonomy" id="2044587"/>
    <lineage>
        <taxon>Bacteria</taxon>
        <taxon>Bacillati</taxon>
        <taxon>Bacillota</taxon>
        <taxon>Clostridia</taxon>
        <taxon>Lachnospirales</taxon>
        <taxon>Lachnospiraceae</taxon>
        <taxon>Schaedlerella</taxon>
    </lineage>
</organism>
<keyword evidence="3" id="KW-0804">Transcription</keyword>
<dbReference type="Gene3D" id="1.10.260.40">
    <property type="entry name" value="lambda repressor-like DNA-binding domains"/>
    <property type="match status" value="1"/>
</dbReference>
<accession>N1ZYV9</accession>
<dbReference type="EMBL" id="RHJS01000002">
    <property type="protein sequence ID" value="RRK33818.1"/>
    <property type="molecule type" value="Genomic_DNA"/>
</dbReference>
<dbReference type="InterPro" id="IPR025997">
    <property type="entry name" value="SBP_2_dom"/>
</dbReference>
<dbReference type="eggNOG" id="COG1879">
    <property type="taxonomic scope" value="Bacteria"/>
</dbReference>
<evidence type="ECO:0000256" key="1">
    <source>
        <dbReference type="ARBA" id="ARBA00023015"/>
    </source>
</evidence>
<dbReference type="InterPro" id="IPR010982">
    <property type="entry name" value="Lambda_DNA-bd_dom_sf"/>
</dbReference>
<accession>A0A3R8JS24</accession>
<dbReference type="AlphaFoldDB" id="N1ZYV9"/>
<evidence type="ECO:0000313" key="6">
    <source>
        <dbReference type="EMBL" id="NDO71872.1"/>
    </source>
</evidence>
<dbReference type="PANTHER" id="PTHR30146:SF152">
    <property type="entry name" value="TRANSCRIPTIONAL REGULATORY PROTEIN"/>
    <property type="match status" value="1"/>
</dbReference>
<reference evidence="6 9" key="2">
    <citation type="submission" date="2019-07" db="EMBL/GenBank/DDBJ databases">
        <title>Draft genome sequences of 15 bacterial species constituting the stable defined intestinal microbiota of the GM15 gnotobiotic mouse model.</title>
        <authorList>
            <person name="Elie C."/>
            <person name="Mathieu A."/>
            <person name="Saliou A."/>
            <person name="Darnaud M."/>
            <person name="Leulier F."/>
            <person name="Tamellini A."/>
        </authorList>
    </citation>
    <scope>NUCLEOTIDE SEQUENCE [LARGE SCALE GENOMIC DNA]</scope>
    <source>
        <strain evidence="9">ASF 502</strain>
        <strain evidence="6">MD300</strain>
    </source>
</reference>
<dbReference type="GO" id="GO:0003700">
    <property type="term" value="F:DNA-binding transcription factor activity"/>
    <property type="evidence" value="ECO:0007669"/>
    <property type="project" value="TreeGrafter"/>
</dbReference>
<dbReference type="SUPFAM" id="SSF47413">
    <property type="entry name" value="lambda repressor-like DNA-binding domains"/>
    <property type="match status" value="1"/>
</dbReference>
<name>N1ZYV9_9FIRM</name>
<dbReference type="PROSITE" id="PS50932">
    <property type="entry name" value="HTH_LACI_2"/>
    <property type="match status" value="1"/>
</dbReference>
<keyword evidence="8" id="KW-1185">Reference proteome</keyword>
<dbReference type="SMART" id="SM00354">
    <property type="entry name" value="HTH_LACI"/>
    <property type="match status" value="1"/>
</dbReference>
<dbReference type="EMBL" id="VIRB01000149">
    <property type="protein sequence ID" value="NDO71872.1"/>
    <property type="molecule type" value="Genomic_DNA"/>
</dbReference>
<evidence type="ECO:0000259" key="5">
    <source>
        <dbReference type="PROSITE" id="PS50943"/>
    </source>
</evidence>
<dbReference type="STRING" id="2044587.C824_04914"/>
<comment type="caution">
    <text evidence="7">The sequence shown here is derived from an EMBL/GenBank/DDBJ whole genome shotgun (WGS) entry which is preliminary data.</text>
</comment>